<evidence type="ECO:0000313" key="1">
    <source>
        <dbReference type="EMBL" id="KOO46433.1"/>
    </source>
</evidence>
<organism evidence="1 2">
    <name type="scientific">Priestia koreensis</name>
    <dbReference type="NCBI Taxonomy" id="284581"/>
    <lineage>
        <taxon>Bacteria</taxon>
        <taxon>Bacillati</taxon>
        <taxon>Bacillota</taxon>
        <taxon>Bacilli</taxon>
        <taxon>Bacillales</taxon>
        <taxon>Bacillaceae</taxon>
        <taxon>Priestia</taxon>
    </lineage>
</organism>
<dbReference type="AlphaFoldDB" id="A0A0M0L6Z1"/>
<dbReference type="EMBL" id="LILC01000013">
    <property type="protein sequence ID" value="KOO46433.1"/>
    <property type="molecule type" value="Genomic_DNA"/>
</dbReference>
<dbReference type="Proteomes" id="UP000037558">
    <property type="component" value="Unassembled WGS sequence"/>
</dbReference>
<reference evidence="2" key="1">
    <citation type="submission" date="2015-08" db="EMBL/GenBank/DDBJ databases">
        <title>Fjat-14210 dsm16467.</title>
        <authorList>
            <person name="Liu B."/>
            <person name="Wang J."/>
            <person name="Zhu Y."/>
            <person name="Liu G."/>
            <person name="Chen Q."/>
            <person name="Chen Z."/>
            <person name="Lan J."/>
            <person name="Che J."/>
            <person name="Ge C."/>
            <person name="Shi H."/>
            <person name="Pan Z."/>
            <person name="Liu X."/>
        </authorList>
    </citation>
    <scope>NUCLEOTIDE SEQUENCE [LARGE SCALE GENOMIC DNA]</scope>
    <source>
        <strain evidence="2">DSM 16467</strain>
    </source>
</reference>
<dbReference type="PATRIC" id="fig|284581.3.peg.2400"/>
<name>A0A0M0L6Z1_9BACI</name>
<proteinExistence type="predicted"/>
<comment type="caution">
    <text evidence="1">The sequence shown here is derived from an EMBL/GenBank/DDBJ whole genome shotgun (WGS) entry which is preliminary data.</text>
</comment>
<dbReference type="STRING" id="284581.AMD01_11430"/>
<accession>A0A0M0L6Z1</accession>
<dbReference type="RefSeq" id="WP_053401524.1">
    <property type="nucleotide sequence ID" value="NZ_JAUKEN010000001.1"/>
</dbReference>
<dbReference type="OrthoDB" id="2680472at2"/>
<protein>
    <submittedName>
        <fullName evidence="1">Uncharacterized protein</fullName>
    </submittedName>
</protein>
<gene>
    <name evidence="1" type="ORF">AMD01_11430</name>
</gene>
<sequence length="321" mass="37290">MEADLTIHLHTKYLVNDQYEEIDEENLTLIQAGLTHFLSQLAEMGHLVIQSLKQVHVPNNFEKEVQLFGRIVNIDEEQPIQGIEQSLAVTVFYTNEAGEEEQALFLRYEGLEALFSPTDEYAEASKQVKYAIYHELARIDQYTTQKLADDAKRNLLPSLLGKLSLHTWQKYYASRKAASMFAPGDLGIESLHGVLNWFYDRTVYHKNNHQGNYHHLLRSIYEDMGYVLFIAAAIHGNIDGLQASEENKKELRSQIRLLFEESYWMTHFEELGNELRTLFASYPHWQNGSELEKINEIILRTMNDFGVFPEDAKEQIFIRVE</sequence>
<evidence type="ECO:0000313" key="2">
    <source>
        <dbReference type="Proteomes" id="UP000037558"/>
    </source>
</evidence>
<keyword evidence="2" id="KW-1185">Reference proteome</keyword>